<keyword evidence="2" id="KW-1185">Reference proteome</keyword>
<dbReference type="PANTHER" id="PTHR14024">
    <property type="entry name" value="PERILIPIN"/>
    <property type="match status" value="1"/>
</dbReference>
<dbReference type="SUPFAM" id="SSF58113">
    <property type="entry name" value="Apolipoprotein A-I"/>
    <property type="match status" value="1"/>
</dbReference>
<dbReference type="EMBL" id="JBAHYK010000101">
    <property type="protein sequence ID" value="KAL0578389.1"/>
    <property type="molecule type" value="Genomic_DNA"/>
</dbReference>
<evidence type="ECO:0008006" key="3">
    <source>
        <dbReference type="Google" id="ProtNLM"/>
    </source>
</evidence>
<name>A0ABR3FSG5_9AGAR</name>
<gene>
    <name evidence="1" type="ORF">V5O48_003610</name>
</gene>
<protein>
    <recommendedName>
        <fullName evidence="3">Lipid droplet-associated perilipin protein</fullName>
    </recommendedName>
</protein>
<dbReference type="PANTHER" id="PTHR14024:SF49">
    <property type="entry name" value="LIPID STORAGE DROPLETS SURFACE-BINDING PROTEIN 1"/>
    <property type="match status" value="1"/>
</dbReference>
<evidence type="ECO:0000313" key="2">
    <source>
        <dbReference type="Proteomes" id="UP001465976"/>
    </source>
</evidence>
<comment type="caution">
    <text evidence="1">The sequence shown here is derived from an EMBL/GenBank/DDBJ whole genome shotgun (WGS) entry which is preliminary data.</text>
</comment>
<sequence>MSSTSTSTQSSKKAPEITVLNRVLSIPLVASSIEKVDGTLSNNPYTRSPYSTAKGLSDAAYKLSEPLQIQLSPIISRADQYANKAVDFVESRYPFPLKATPDEVYDWVRDTQQSYADYASRTIDERVRNPALHVAQGIDKSFAPIVDIFEEAVHRLGSQPGSPTSEQVNGASSQYQYQRALSLSKALRDDLQVYSDERIKELQNHSALVHRASETAHAIASAANTSVASAQARVQALSDGMIAHVQKLQSQLHELSVTLQSSATAAYHNGSQQIPELQKSLRDLSSELHEIVIAKDVPLQEKALRAGSQVKERVTPVLETMRRNITEFLEKATARSREEVSAAKPTQNGH</sequence>
<evidence type="ECO:0000313" key="1">
    <source>
        <dbReference type="EMBL" id="KAL0578389.1"/>
    </source>
</evidence>
<proteinExistence type="predicted"/>
<reference evidence="1 2" key="1">
    <citation type="submission" date="2024-02" db="EMBL/GenBank/DDBJ databases">
        <title>A draft genome for the cacao thread blight pathogen Marasmius crinis-equi.</title>
        <authorList>
            <person name="Cohen S.P."/>
            <person name="Baruah I.K."/>
            <person name="Amoako-Attah I."/>
            <person name="Bukari Y."/>
            <person name="Meinhardt L.W."/>
            <person name="Bailey B.A."/>
        </authorList>
    </citation>
    <scope>NUCLEOTIDE SEQUENCE [LARGE SCALE GENOMIC DNA]</scope>
    <source>
        <strain evidence="1 2">GH-76</strain>
    </source>
</reference>
<organism evidence="1 2">
    <name type="scientific">Marasmius crinis-equi</name>
    <dbReference type="NCBI Taxonomy" id="585013"/>
    <lineage>
        <taxon>Eukaryota</taxon>
        <taxon>Fungi</taxon>
        <taxon>Dikarya</taxon>
        <taxon>Basidiomycota</taxon>
        <taxon>Agaricomycotina</taxon>
        <taxon>Agaricomycetes</taxon>
        <taxon>Agaricomycetidae</taxon>
        <taxon>Agaricales</taxon>
        <taxon>Marasmiineae</taxon>
        <taxon>Marasmiaceae</taxon>
        <taxon>Marasmius</taxon>
    </lineage>
</organism>
<accession>A0ABR3FSG5</accession>
<dbReference type="Proteomes" id="UP001465976">
    <property type="component" value="Unassembled WGS sequence"/>
</dbReference>